<organism evidence="1 2">
    <name type="scientific">Engystomops pustulosus</name>
    <name type="common">Tungara frog</name>
    <name type="synonym">Physalaemus pustulosus</name>
    <dbReference type="NCBI Taxonomy" id="76066"/>
    <lineage>
        <taxon>Eukaryota</taxon>
        <taxon>Metazoa</taxon>
        <taxon>Chordata</taxon>
        <taxon>Craniata</taxon>
        <taxon>Vertebrata</taxon>
        <taxon>Euteleostomi</taxon>
        <taxon>Amphibia</taxon>
        <taxon>Batrachia</taxon>
        <taxon>Anura</taxon>
        <taxon>Neobatrachia</taxon>
        <taxon>Hyloidea</taxon>
        <taxon>Leptodactylidae</taxon>
        <taxon>Leiuperinae</taxon>
        <taxon>Engystomops</taxon>
    </lineage>
</organism>
<evidence type="ECO:0008006" key="3">
    <source>
        <dbReference type="Google" id="ProtNLM"/>
    </source>
</evidence>
<comment type="caution">
    <text evidence="1">The sequence shown here is derived from an EMBL/GenBank/DDBJ whole genome shotgun (WGS) entry which is preliminary data.</text>
</comment>
<evidence type="ECO:0000313" key="1">
    <source>
        <dbReference type="EMBL" id="KAG8535520.1"/>
    </source>
</evidence>
<accession>A0AAV6YKP0</accession>
<sequence>MAAPLLLLQSDATSQPSACPQDAILRVQGRPYCHGRAAGTGHKVRPNPFNINHAHFRHFGGCLVLIKSSYTLRKRCQMFQGSVASPTLVNLS</sequence>
<gene>
    <name evidence="1" type="ORF">GDO81_028360</name>
</gene>
<dbReference type="AlphaFoldDB" id="A0AAV6YKP0"/>
<proteinExistence type="predicted"/>
<dbReference type="Proteomes" id="UP000824782">
    <property type="component" value="Unassembled WGS sequence"/>
</dbReference>
<name>A0AAV6YKP0_ENGPU</name>
<protein>
    <recommendedName>
        <fullName evidence="3">Secreted protein</fullName>
    </recommendedName>
</protein>
<evidence type="ECO:0000313" key="2">
    <source>
        <dbReference type="Proteomes" id="UP000824782"/>
    </source>
</evidence>
<dbReference type="EMBL" id="WNYA01064578">
    <property type="protein sequence ID" value="KAG8535520.1"/>
    <property type="molecule type" value="Genomic_DNA"/>
</dbReference>
<reference evidence="1" key="1">
    <citation type="thesis" date="2020" institute="ProQuest LLC" country="789 East Eisenhower Parkway, Ann Arbor, MI, USA">
        <title>Comparative Genomics and Chromosome Evolution.</title>
        <authorList>
            <person name="Mudd A.B."/>
        </authorList>
    </citation>
    <scope>NUCLEOTIDE SEQUENCE</scope>
    <source>
        <strain evidence="1">237g6f4</strain>
        <tissue evidence="1">Blood</tissue>
    </source>
</reference>
<keyword evidence="2" id="KW-1185">Reference proteome</keyword>